<feature type="region of interest" description="Disordered" evidence="1">
    <location>
        <begin position="194"/>
        <end position="242"/>
    </location>
</feature>
<evidence type="ECO:0008006" key="4">
    <source>
        <dbReference type="Google" id="ProtNLM"/>
    </source>
</evidence>
<sequence>MASIKDRARKAKTIFTLDTPSPTFLTPAWPLLPPSAATALLTTLTSLLTSLAALPPFHDKPHHILTGINAVTTHLEHLASHSSPPSIASTASSTTDKPARKPLAIFATRSDHPPAIFGHLPLLCSITATPLLPLPKSSDAKLARILRRPRIYAIAIFADTPGADSLSPFLRHETDNGIETLGIVAAPDAFKSAQAGWQDTRSKPVQTTVGPKQQKKREAEQAAHDDKDTKDGGDSKKKRRGQ</sequence>
<dbReference type="PANTHER" id="PTHR28272">
    <property type="entry name" value="RIBONUCLEASES P/MRP PROTEIN SUBUNIT POP3"/>
    <property type="match status" value="1"/>
</dbReference>
<feature type="compositionally biased region" description="Basic and acidic residues" evidence="1">
    <location>
        <begin position="216"/>
        <end position="235"/>
    </location>
</feature>
<dbReference type="GO" id="GO:0008033">
    <property type="term" value="P:tRNA processing"/>
    <property type="evidence" value="ECO:0007669"/>
    <property type="project" value="InterPro"/>
</dbReference>
<dbReference type="EMBL" id="JAVHNQ010000007">
    <property type="protein sequence ID" value="KAK6341282.1"/>
    <property type="molecule type" value="Genomic_DNA"/>
</dbReference>
<dbReference type="GO" id="GO:0004526">
    <property type="term" value="F:ribonuclease P activity"/>
    <property type="evidence" value="ECO:0007669"/>
    <property type="project" value="TreeGrafter"/>
</dbReference>
<feature type="compositionally biased region" description="Polar residues" evidence="1">
    <location>
        <begin position="195"/>
        <end position="211"/>
    </location>
</feature>
<dbReference type="Pfam" id="PF08228">
    <property type="entry name" value="RNase_P_pop3"/>
    <property type="match status" value="1"/>
</dbReference>
<dbReference type="GO" id="GO:0005655">
    <property type="term" value="C:nucleolar ribonuclease P complex"/>
    <property type="evidence" value="ECO:0007669"/>
    <property type="project" value="TreeGrafter"/>
</dbReference>
<evidence type="ECO:0000313" key="2">
    <source>
        <dbReference type="EMBL" id="KAK6341282.1"/>
    </source>
</evidence>
<protein>
    <recommendedName>
        <fullName evidence="4">Ribosomal protein L7Ae/L30e/S12e/Gadd45 domain-containing protein</fullName>
    </recommendedName>
</protein>
<proteinExistence type="predicted"/>
<evidence type="ECO:0000313" key="3">
    <source>
        <dbReference type="Proteomes" id="UP001375240"/>
    </source>
</evidence>
<keyword evidence="3" id="KW-1185">Reference proteome</keyword>
<name>A0AAV9UGQ2_9PEZI</name>
<dbReference type="GO" id="GO:0000171">
    <property type="term" value="F:ribonuclease MRP activity"/>
    <property type="evidence" value="ECO:0007669"/>
    <property type="project" value="TreeGrafter"/>
</dbReference>
<reference evidence="2 3" key="1">
    <citation type="submission" date="2019-10" db="EMBL/GenBank/DDBJ databases">
        <authorList>
            <person name="Palmer J.M."/>
        </authorList>
    </citation>
    <scope>NUCLEOTIDE SEQUENCE [LARGE SCALE GENOMIC DNA]</scope>
    <source>
        <strain evidence="2 3">TWF696</strain>
    </source>
</reference>
<dbReference type="AlphaFoldDB" id="A0AAV9UGQ2"/>
<dbReference type="PANTHER" id="PTHR28272:SF1">
    <property type="entry name" value="RIBONUCLEASES P_MRP PROTEIN SUBUNIT POP3"/>
    <property type="match status" value="1"/>
</dbReference>
<organism evidence="2 3">
    <name type="scientific">Orbilia brochopaga</name>
    <dbReference type="NCBI Taxonomy" id="3140254"/>
    <lineage>
        <taxon>Eukaryota</taxon>
        <taxon>Fungi</taxon>
        <taxon>Dikarya</taxon>
        <taxon>Ascomycota</taxon>
        <taxon>Pezizomycotina</taxon>
        <taxon>Orbiliomycetes</taxon>
        <taxon>Orbiliales</taxon>
        <taxon>Orbiliaceae</taxon>
        <taxon>Orbilia</taxon>
    </lineage>
</organism>
<dbReference type="Proteomes" id="UP001375240">
    <property type="component" value="Unassembled WGS sequence"/>
</dbReference>
<dbReference type="GO" id="GO:0000172">
    <property type="term" value="C:ribonuclease MRP complex"/>
    <property type="evidence" value="ECO:0007669"/>
    <property type="project" value="TreeGrafter"/>
</dbReference>
<dbReference type="GO" id="GO:0006364">
    <property type="term" value="P:rRNA processing"/>
    <property type="evidence" value="ECO:0007669"/>
    <property type="project" value="InterPro"/>
</dbReference>
<accession>A0AAV9UGQ2</accession>
<gene>
    <name evidence="2" type="ORF">TWF696_008364</name>
</gene>
<dbReference type="InterPro" id="IPR013241">
    <property type="entry name" value="RNase_P_Pop3"/>
</dbReference>
<dbReference type="GO" id="GO:0005829">
    <property type="term" value="C:cytosol"/>
    <property type="evidence" value="ECO:0007669"/>
    <property type="project" value="TreeGrafter"/>
</dbReference>
<evidence type="ECO:0000256" key="1">
    <source>
        <dbReference type="SAM" id="MobiDB-lite"/>
    </source>
</evidence>
<dbReference type="GO" id="GO:0034965">
    <property type="term" value="P:intronic box C/D snoRNA processing"/>
    <property type="evidence" value="ECO:0007669"/>
    <property type="project" value="TreeGrafter"/>
</dbReference>
<comment type="caution">
    <text evidence="2">The sequence shown here is derived from an EMBL/GenBank/DDBJ whole genome shotgun (WGS) entry which is preliminary data.</text>
</comment>